<protein>
    <recommendedName>
        <fullName evidence="2">Type II secretion system protein H</fullName>
    </recommendedName>
    <alternativeName>
        <fullName evidence="10">General secretion pathway protein H</fullName>
    </alternativeName>
</protein>
<reference evidence="13 14" key="1">
    <citation type="submission" date="2021-05" db="EMBL/GenBank/DDBJ databases">
        <title>Petroleum and Energy Research Collection (APPE): ex situ preservation of microbial diversity associated with the oil industry and exploitation of its biotechnological potential.</title>
        <authorList>
            <person name="Paixao C.T.M."/>
            <person name="Gomes M.B."/>
            <person name="Oliveira V.M."/>
        </authorList>
    </citation>
    <scope>NUCLEOTIDE SEQUENCE [LARGE SCALE GENOMIC DNA]</scope>
    <source>
        <strain evidence="13 14">LIT2</strain>
    </source>
</reference>
<dbReference type="SUPFAM" id="SSF54523">
    <property type="entry name" value="Pili subunits"/>
    <property type="match status" value="1"/>
</dbReference>
<evidence type="ECO:0000313" key="14">
    <source>
        <dbReference type="Proteomes" id="UP001319883"/>
    </source>
</evidence>
<evidence type="ECO:0000256" key="11">
    <source>
        <dbReference type="SAM" id="Phobius"/>
    </source>
</evidence>
<dbReference type="EMBL" id="JAGXFD010000001">
    <property type="protein sequence ID" value="MBZ9566589.1"/>
    <property type="molecule type" value="Genomic_DNA"/>
</dbReference>
<evidence type="ECO:0000256" key="8">
    <source>
        <dbReference type="ARBA" id="ARBA00023136"/>
    </source>
</evidence>
<keyword evidence="14" id="KW-1185">Reference proteome</keyword>
<evidence type="ECO:0000256" key="1">
    <source>
        <dbReference type="ARBA" id="ARBA00004377"/>
    </source>
</evidence>
<keyword evidence="3" id="KW-1003">Cell membrane</keyword>
<proteinExistence type="inferred from homology"/>
<evidence type="ECO:0000313" key="13">
    <source>
        <dbReference type="EMBL" id="MBZ9566589.1"/>
    </source>
</evidence>
<dbReference type="InterPro" id="IPR012902">
    <property type="entry name" value="N_methyl_site"/>
</dbReference>
<feature type="transmembrane region" description="Helical" evidence="11">
    <location>
        <begin position="12"/>
        <end position="34"/>
    </location>
</feature>
<evidence type="ECO:0000256" key="4">
    <source>
        <dbReference type="ARBA" id="ARBA00022481"/>
    </source>
</evidence>
<evidence type="ECO:0000256" key="10">
    <source>
        <dbReference type="ARBA" id="ARBA00030775"/>
    </source>
</evidence>
<gene>
    <name evidence="13" type="ORF">KGQ91_02660</name>
</gene>
<dbReference type="RefSeq" id="WP_224420191.1">
    <property type="nucleotide sequence ID" value="NZ_JAGXFD010000001.1"/>
</dbReference>
<evidence type="ECO:0000256" key="5">
    <source>
        <dbReference type="ARBA" id="ARBA00022519"/>
    </source>
</evidence>
<dbReference type="Pfam" id="PF12019">
    <property type="entry name" value="GspH"/>
    <property type="match status" value="1"/>
</dbReference>
<evidence type="ECO:0000256" key="9">
    <source>
        <dbReference type="ARBA" id="ARBA00025772"/>
    </source>
</evidence>
<dbReference type="Proteomes" id="UP001319883">
    <property type="component" value="Unassembled WGS sequence"/>
</dbReference>
<evidence type="ECO:0000256" key="3">
    <source>
        <dbReference type="ARBA" id="ARBA00022475"/>
    </source>
</evidence>
<dbReference type="InterPro" id="IPR022346">
    <property type="entry name" value="T2SS_GspH"/>
</dbReference>
<keyword evidence="5" id="KW-0997">Cell inner membrane</keyword>
<comment type="caution">
    <text evidence="13">The sequence shown here is derived from an EMBL/GenBank/DDBJ whole genome shotgun (WGS) entry which is preliminary data.</text>
</comment>
<keyword evidence="6 11" id="KW-0812">Transmembrane</keyword>
<evidence type="ECO:0000256" key="2">
    <source>
        <dbReference type="ARBA" id="ARBA00021549"/>
    </source>
</evidence>
<evidence type="ECO:0000256" key="6">
    <source>
        <dbReference type="ARBA" id="ARBA00022692"/>
    </source>
</evidence>
<dbReference type="Pfam" id="PF07963">
    <property type="entry name" value="N_methyl"/>
    <property type="match status" value="1"/>
</dbReference>
<dbReference type="InterPro" id="IPR045584">
    <property type="entry name" value="Pilin-like"/>
</dbReference>
<organism evidence="13 14">
    <name type="scientific">Modicisalibacter tunisiensis</name>
    <dbReference type="NCBI Taxonomy" id="390637"/>
    <lineage>
        <taxon>Bacteria</taxon>
        <taxon>Pseudomonadati</taxon>
        <taxon>Pseudomonadota</taxon>
        <taxon>Gammaproteobacteria</taxon>
        <taxon>Oceanospirillales</taxon>
        <taxon>Halomonadaceae</taxon>
        <taxon>Modicisalibacter</taxon>
    </lineage>
</organism>
<evidence type="ECO:0000256" key="7">
    <source>
        <dbReference type="ARBA" id="ARBA00022989"/>
    </source>
</evidence>
<dbReference type="NCBIfam" id="TIGR02532">
    <property type="entry name" value="IV_pilin_GFxxxE"/>
    <property type="match status" value="1"/>
</dbReference>
<keyword evidence="8 11" id="KW-0472">Membrane</keyword>
<evidence type="ECO:0000259" key="12">
    <source>
        <dbReference type="Pfam" id="PF12019"/>
    </source>
</evidence>
<sequence length="156" mass="16414">MTGSRGIERGFTLLELIVVLAIAAILAVIAVPGFDRLLGDNRLAGTYNEILAGVRYARSAAITRHTEVSMVLEMTDSQSWQLFVREKDAGDENPLLTRIGSLNGLSMSGGSVTFGKLGERTNCGDPSGACEFVVTNKATQDSAGFSISKSGGISAQ</sequence>
<dbReference type="PROSITE" id="PS00409">
    <property type="entry name" value="PROKAR_NTER_METHYL"/>
    <property type="match status" value="1"/>
</dbReference>
<name>A0ABS7WWQ6_9GAMM</name>
<keyword evidence="4" id="KW-0488">Methylation</keyword>
<feature type="domain" description="General secretion pathway GspH" evidence="12">
    <location>
        <begin position="48"/>
        <end position="151"/>
    </location>
</feature>
<dbReference type="Gene3D" id="3.30.700.10">
    <property type="entry name" value="Glycoprotein, Type 4 Pilin"/>
    <property type="match status" value="1"/>
</dbReference>
<comment type="subcellular location">
    <subcellularLocation>
        <location evidence="1">Cell inner membrane</location>
        <topology evidence="1">Single-pass membrane protein</topology>
    </subcellularLocation>
</comment>
<comment type="similarity">
    <text evidence="9">Belongs to the GSP H family.</text>
</comment>
<keyword evidence="7 11" id="KW-1133">Transmembrane helix</keyword>
<accession>A0ABS7WWQ6</accession>